<feature type="domain" description="KaiC-like" evidence="3">
    <location>
        <begin position="3"/>
        <end position="223"/>
    </location>
</feature>
<dbReference type="InterPro" id="IPR014774">
    <property type="entry name" value="KaiC-like_dom"/>
</dbReference>
<dbReference type="EMBL" id="AP025226">
    <property type="protein sequence ID" value="BDB98962.1"/>
    <property type="molecule type" value="Genomic_DNA"/>
</dbReference>
<dbReference type="AlphaFoldDB" id="A0AAQ4CT31"/>
<reference evidence="4 5" key="1">
    <citation type="journal article" date="2022" name="Microbiol. Resour. Announc.">
        <title>Complete Genome Sequence of the Hyperthermophilic and Acidophilic Archaeon Saccharolobus caldissimus Strain HS-3T.</title>
        <authorList>
            <person name="Sakai H.D."/>
            <person name="Kurosawa N."/>
        </authorList>
    </citation>
    <scope>NUCLEOTIDE SEQUENCE [LARGE SCALE GENOMIC DNA]</scope>
    <source>
        <strain evidence="4 5">JCM32116</strain>
    </source>
</reference>
<keyword evidence="4" id="KW-0969">Cilium</keyword>
<dbReference type="PANTHER" id="PTHR43637">
    <property type="entry name" value="UPF0273 PROTEIN TM_0370"/>
    <property type="match status" value="1"/>
</dbReference>
<evidence type="ECO:0000259" key="3">
    <source>
        <dbReference type="Pfam" id="PF06745"/>
    </source>
</evidence>
<name>A0AAQ4CT31_9CREN</name>
<dbReference type="NCBIfam" id="NF004723">
    <property type="entry name" value="PRK06067.1"/>
    <property type="match status" value="1"/>
</dbReference>
<dbReference type="KEGG" id="scas:SACC_19790"/>
<accession>A0AAQ4CT31</accession>
<sequence length="229" mass="25634">MIIKTGNEDLDRRLTGIPFPALVMIEGDHGTGKSVLSAQIAYGLLLSNKKGYVITTEQTTKDYLKKMKDIKINLIQFFIKGLLGIAPLNTNRFNWNSILANRILEIIIDFIKRKKNLEFLIIDSLSIVATFAEERQILQFMKDARVLVDLGKLILFTIHPDVFNEELKSRITSIVDVYFKLSATSIGGRRVKVLERVKTIGGIQGSDTISFDVDPALGIKVVPLSLSRA</sequence>
<organism evidence="4 5">
    <name type="scientific">Saccharolobus caldissimus</name>
    <dbReference type="NCBI Taxonomy" id="1702097"/>
    <lineage>
        <taxon>Archaea</taxon>
        <taxon>Thermoproteota</taxon>
        <taxon>Thermoprotei</taxon>
        <taxon>Sulfolobales</taxon>
        <taxon>Sulfolobaceae</taxon>
        <taxon>Saccharolobus</taxon>
    </lineage>
</organism>
<dbReference type="Pfam" id="PF06745">
    <property type="entry name" value="ATPase"/>
    <property type="match status" value="1"/>
</dbReference>
<keyword evidence="5" id="KW-1185">Reference proteome</keyword>
<evidence type="ECO:0000313" key="5">
    <source>
        <dbReference type="Proteomes" id="UP001319921"/>
    </source>
</evidence>
<dbReference type="Proteomes" id="UP001319921">
    <property type="component" value="Chromosome"/>
</dbReference>
<keyword evidence="1" id="KW-0547">Nucleotide-binding</keyword>
<evidence type="ECO:0000256" key="1">
    <source>
        <dbReference type="ARBA" id="ARBA00022741"/>
    </source>
</evidence>
<evidence type="ECO:0000313" key="4">
    <source>
        <dbReference type="EMBL" id="BDB98962.1"/>
    </source>
</evidence>
<protein>
    <submittedName>
        <fullName evidence="4">Flagellar accessory protein FlaH</fullName>
    </submittedName>
</protein>
<gene>
    <name evidence="4" type="ORF">SACC_19790</name>
</gene>
<dbReference type="SUPFAM" id="SSF52540">
    <property type="entry name" value="P-loop containing nucleoside triphosphate hydrolases"/>
    <property type="match status" value="1"/>
</dbReference>
<dbReference type="PANTHER" id="PTHR43637:SF3">
    <property type="entry name" value="FLAGELLA-RELATED PROTEIN H-RELATED"/>
    <property type="match status" value="1"/>
</dbReference>
<keyword evidence="2" id="KW-0067">ATP-binding</keyword>
<dbReference type="GO" id="GO:0005524">
    <property type="term" value="F:ATP binding"/>
    <property type="evidence" value="ECO:0007669"/>
    <property type="project" value="UniProtKB-KW"/>
</dbReference>
<dbReference type="InterPro" id="IPR027417">
    <property type="entry name" value="P-loop_NTPase"/>
</dbReference>
<proteinExistence type="predicted"/>
<keyword evidence="4" id="KW-0282">Flagellum</keyword>
<dbReference type="Gene3D" id="3.40.50.300">
    <property type="entry name" value="P-loop containing nucleotide triphosphate hydrolases"/>
    <property type="match status" value="1"/>
</dbReference>
<keyword evidence="4" id="KW-0966">Cell projection</keyword>
<evidence type="ECO:0000256" key="2">
    <source>
        <dbReference type="ARBA" id="ARBA00022840"/>
    </source>
</evidence>